<evidence type="ECO:0000313" key="1">
    <source>
        <dbReference type="EMBL" id="AFK53559.1"/>
    </source>
</evidence>
<proteinExistence type="predicted"/>
<organism evidence="1 2">
    <name type="scientific">Tistrella mobilis (strain KA081020-065)</name>
    <dbReference type="NCBI Taxonomy" id="1110502"/>
    <lineage>
        <taxon>Bacteria</taxon>
        <taxon>Pseudomonadati</taxon>
        <taxon>Pseudomonadota</taxon>
        <taxon>Alphaproteobacteria</taxon>
        <taxon>Geminicoccales</taxon>
        <taxon>Geminicoccaceae</taxon>
        <taxon>Tistrella</taxon>
    </lineage>
</organism>
<dbReference type="Proteomes" id="UP000005258">
    <property type="component" value="Chromosome"/>
</dbReference>
<reference evidence="1 2" key="1">
    <citation type="journal article" date="2012" name="J. Am. Chem. Soc.">
        <title>Bacterial biosynthesis and maturation of the didemnin anti-cancer agents.</title>
        <authorList>
            <person name="Xu Y."/>
            <person name="Kersten R.D."/>
            <person name="Nam S.J."/>
            <person name="Lu L."/>
            <person name="Al-Suwailem A.M."/>
            <person name="Zheng H."/>
            <person name="Fenical W."/>
            <person name="Dorrestein P.C."/>
            <person name="Moore B.S."/>
            <person name="Qian P.Y."/>
        </authorList>
    </citation>
    <scope>NUCLEOTIDE SEQUENCE [LARGE SCALE GENOMIC DNA]</scope>
    <source>
        <strain evidence="1 2">KA081020-065</strain>
    </source>
</reference>
<dbReference type="RefSeq" id="WP_014745237.1">
    <property type="nucleotide sequence ID" value="NC_017956.1"/>
</dbReference>
<name>I3TLC1_TISMK</name>
<accession>I3TLC1</accession>
<gene>
    <name evidence="1" type="ordered locus">TMO_1720</name>
</gene>
<keyword evidence="2" id="KW-1185">Reference proteome</keyword>
<dbReference type="HOGENOM" id="CLU_887754_0_0_5"/>
<dbReference type="EMBL" id="CP003236">
    <property type="protein sequence ID" value="AFK53559.1"/>
    <property type="molecule type" value="Genomic_DNA"/>
</dbReference>
<dbReference type="AlphaFoldDB" id="I3TLC1"/>
<dbReference type="KEGG" id="tmo:TMO_1720"/>
<dbReference type="eggNOG" id="COG3409">
    <property type="taxonomic scope" value="Bacteria"/>
</dbReference>
<protein>
    <submittedName>
        <fullName evidence="1">Peptidoglycan-binding domain 1 protein</fullName>
    </submittedName>
</protein>
<evidence type="ECO:0000313" key="2">
    <source>
        <dbReference type="Proteomes" id="UP000005258"/>
    </source>
</evidence>
<sequence length="327" mass="34725">MTIYFSTATQGRAMISGPLADAVQTLLNRKGARLVVDGRFGPASARAMNDWQTGSGFPVSATFLEDEWQSLSTLGPLTAFDRVLNPTVAFEGTYFTGAVGAFDSGGLTWGILGFTLSSGALEQLFSDIEIRAPGLIAGIFGDEYDQMMQALPLRGQAAVDWAKTISTGANNTRLIDPWAGHFSALGNQGAAKSVQMDHAFATWFGRAVGYLSRYMSGRQVSLLDIAFWFDVAVQTGVSSAVSADLLAVDTAGLDNAACRAAFAQVIANHAAAQWRNDVLSRKMTFATGRGTVHGAVYDLADWGITDEVVPTPDAETRPVLSVMFAAS</sequence>